<comment type="pathway">
    <text evidence="1 7 8">Carbohydrate degradation; glycolysis; D-glyceraldehyde 3-phosphate and glycerone phosphate from D-glucose: step 2/4.</text>
</comment>
<dbReference type="GO" id="GO:0006094">
    <property type="term" value="P:gluconeogenesis"/>
    <property type="evidence" value="ECO:0007669"/>
    <property type="project" value="UniProtKB-UniRule"/>
</dbReference>
<keyword evidence="3 7" id="KW-0312">Gluconeogenesis</keyword>
<evidence type="ECO:0000256" key="6">
    <source>
        <dbReference type="ARBA" id="ARBA00029321"/>
    </source>
</evidence>
<proteinExistence type="inferred from homology"/>
<dbReference type="PROSITE" id="PS51463">
    <property type="entry name" value="P_GLUCOSE_ISOMERASE_3"/>
    <property type="match status" value="1"/>
</dbReference>
<accession>K1KJI6</accession>
<comment type="subcellular location">
    <subcellularLocation>
        <location evidence="7">Cytoplasm</location>
    </subcellularLocation>
</comment>
<dbReference type="OrthoDB" id="140919at2"/>
<evidence type="ECO:0000256" key="5">
    <source>
        <dbReference type="ARBA" id="ARBA00023235"/>
    </source>
</evidence>
<dbReference type="PATRIC" id="fig|742823.3.peg.513"/>
<dbReference type="eggNOG" id="COG0166">
    <property type="taxonomic scope" value="Bacteria"/>
</dbReference>
<keyword evidence="7" id="KW-0963">Cytoplasm</keyword>
<dbReference type="UniPathway" id="UPA00109">
    <property type="reaction ID" value="UER00181"/>
</dbReference>
<dbReference type="GO" id="GO:0097367">
    <property type="term" value="F:carbohydrate derivative binding"/>
    <property type="evidence" value="ECO:0007669"/>
    <property type="project" value="InterPro"/>
</dbReference>
<feature type="active site" description="Proton donor" evidence="7">
    <location>
        <position position="328"/>
    </location>
</feature>
<comment type="similarity">
    <text evidence="2 7 8">Belongs to the GPI family.</text>
</comment>
<keyword evidence="5 7" id="KW-0413">Isomerase</keyword>
<evidence type="ECO:0000256" key="4">
    <source>
        <dbReference type="ARBA" id="ARBA00023152"/>
    </source>
</evidence>
<evidence type="ECO:0000256" key="1">
    <source>
        <dbReference type="ARBA" id="ARBA00004926"/>
    </source>
</evidence>
<dbReference type="InterPro" id="IPR001672">
    <property type="entry name" value="G6P_Isomerase"/>
</dbReference>
<evidence type="ECO:0000256" key="8">
    <source>
        <dbReference type="RuleBase" id="RU000612"/>
    </source>
</evidence>
<dbReference type="HOGENOM" id="CLU_017947_3_1_4"/>
<dbReference type="Gene3D" id="3.40.50.10490">
    <property type="entry name" value="Glucose-6-phosphate isomerase like protein, domain 1"/>
    <property type="match status" value="3"/>
</dbReference>
<dbReference type="InterPro" id="IPR046348">
    <property type="entry name" value="SIS_dom_sf"/>
</dbReference>
<keyword evidence="10" id="KW-1185">Reference proteome</keyword>
<evidence type="ECO:0000313" key="9">
    <source>
        <dbReference type="EMBL" id="EKB31939.1"/>
    </source>
</evidence>
<dbReference type="PRINTS" id="PR00662">
    <property type="entry name" value="G6PISOMERASE"/>
</dbReference>
<dbReference type="InterPro" id="IPR018189">
    <property type="entry name" value="Phosphoglucose_isomerase_CS"/>
</dbReference>
<evidence type="ECO:0000256" key="2">
    <source>
        <dbReference type="ARBA" id="ARBA00006604"/>
    </source>
</evidence>
<comment type="catalytic activity">
    <reaction evidence="6 7 8">
        <text>alpha-D-glucose 6-phosphate = beta-D-fructose 6-phosphate</text>
        <dbReference type="Rhea" id="RHEA:11816"/>
        <dbReference type="ChEBI" id="CHEBI:57634"/>
        <dbReference type="ChEBI" id="CHEBI:58225"/>
        <dbReference type="EC" id="5.3.1.9"/>
    </reaction>
</comment>
<dbReference type="Proteomes" id="UP000005835">
    <property type="component" value="Unassembled WGS sequence"/>
</dbReference>
<dbReference type="EC" id="5.3.1.9" evidence="7"/>
<gene>
    <name evidence="7" type="primary">pgi</name>
    <name evidence="9" type="ORF">HMPREF9465_00516</name>
</gene>
<keyword evidence="4 7" id="KW-0324">Glycolysis</keyword>
<evidence type="ECO:0000256" key="7">
    <source>
        <dbReference type="HAMAP-Rule" id="MF_00473"/>
    </source>
</evidence>
<dbReference type="STRING" id="742823.HMPREF9465_00516"/>
<dbReference type="PANTHER" id="PTHR11469:SF1">
    <property type="entry name" value="GLUCOSE-6-PHOSPHATE ISOMERASE"/>
    <property type="match status" value="1"/>
</dbReference>
<dbReference type="UniPathway" id="UPA00138"/>
<name>K1KJI6_9BURK</name>
<dbReference type="GO" id="GO:0006096">
    <property type="term" value="P:glycolytic process"/>
    <property type="evidence" value="ECO:0007669"/>
    <property type="project" value="UniProtKB-UniRule"/>
</dbReference>
<dbReference type="GO" id="GO:0005829">
    <property type="term" value="C:cytosol"/>
    <property type="evidence" value="ECO:0007669"/>
    <property type="project" value="TreeGrafter"/>
</dbReference>
<feature type="active site" evidence="7">
    <location>
        <position position="359"/>
    </location>
</feature>
<evidence type="ECO:0000256" key="3">
    <source>
        <dbReference type="ARBA" id="ARBA00022432"/>
    </source>
</evidence>
<comment type="caution">
    <text evidence="9">The sequence shown here is derived from an EMBL/GenBank/DDBJ whole genome shotgun (WGS) entry which is preliminary data.</text>
</comment>
<dbReference type="PROSITE" id="PS00765">
    <property type="entry name" value="P_GLUCOSE_ISOMERASE_1"/>
    <property type="match status" value="1"/>
</dbReference>
<organism evidence="9 10">
    <name type="scientific">Sutterella wadsworthensis 2_1_59BFAA</name>
    <dbReference type="NCBI Taxonomy" id="742823"/>
    <lineage>
        <taxon>Bacteria</taxon>
        <taxon>Pseudomonadati</taxon>
        <taxon>Pseudomonadota</taxon>
        <taxon>Betaproteobacteria</taxon>
        <taxon>Burkholderiales</taxon>
        <taxon>Sutterellaceae</taxon>
        <taxon>Sutterella</taxon>
    </lineage>
</organism>
<dbReference type="AlphaFoldDB" id="K1KJI6"/>
<dbReference type="GO" id="GO:0048029">
    <property type="term" value="F:monosaccharide binding"/>
    <property type="evidence" value="ECO:0007669"/>
    <property type="project" value="TreeGrafter"/>
</dbReference>
<dbReference type="GO" id="GO:0051156">
    <property type="term" value="P:glucose 6-phosphate metabolic process"/>
    <property type="evidence" value="ECO:0007669"/>
    <property type="project" value="TreeGrafter"/>
</dbReference>
<dbReference type="PROSITE" id="PS00174">
    <property type="entry name" value="P_GLUCOSE_ISOMERASE_2"/>
    <property type="match status" value="1"/>
</dbReference>
<dbReference type="HAMAP" id="MF_00473">
    <property type="entry name" value="G6P_isomerase"/>
    <property type="match status" value="1"/>
</dbReference>
<dbReference type="RefSeq" id="WP_005433854.1">
    <property type="nucleotide sequence ID" value="NZ_JH815514.1"/>
</dbReference>
<protein>
    <recommendedName>
        <fullName evidence="7">Glucose-6-phosphate isomerase</fullName>
        <shortName evidence="7">GPI</shortName>
        <ecNumber evidence="7">5.3.1.9</ecNumber>
    </recommendedName>
    <alternativeName>
        <fullName evidence="7">Phosphoglucose isomerase</fullName>
        <shortName evidence="7">PGI</shortName>
    </alternativeName>
    <alternativeName>
        <fullName evidence="7">Phosphohexose isomerase</fullName>
        <shortName evidence="7">PHI</shortName>
    </alternativeName>
</protein>
<dbReference type="Pfam" id="PF00342">
    <property type="entry name" value="PGI"/>
    <property type="match status" value="1"/>
</dbReference>
<dbReference type="EMBL" id="ADMG01000016">
    <property type="protein sequence ID" value="EKB31939.1"/>
    <property type="molecule type" value="Genomic_DNA"/>
</dbReference>
<dbReference type="CDD" id="cd05015">
    <property type="entry name" value="SIS_PGI_1"/>
    <property type="match status" value="1"/>
</dbReference>
<comment type="function">
    <text evidence="7">Catalyzes the reversible isomerization of glucose-6-phosphate to fructose-6-phosphate.</text>
</comment>
<evidence type="ECO:0000313" key="10">
    <source>
        <dbReference type="Proteomes" id="UP000005835"/>
    </source>
</evidence>
<dbReference type="InterPro" id="IPR035482">
    <property type="entry name" value="SIS_PGI_2"/>
</dbReference>
<dbReference type="SUPFAM" id="SSF53697">
    <property type="entry name" value="SIS domain"/>
    <property type="match status" value="1"/>
</dbReference>
<feature type="active site" evidence="7">
    <location>
        <position position="462"/>
    </location>
</feature>
<comment type="pathway">
    <text evidence="7">Carbohydrate biosynthesis; gluconeogenesis.</text>
</comment>
<dbReference type="GO" id="GO:0004347">
    <property type="term" value="F:glucose-6-phosphate isomerase activity"/>
    <property type="evidence" value="ECO:0007669"/>
    <property type="project" value="UniProtKB-UniRule"/>
</dbReference>
<sequence>MTDSNNWTLLPFLRDSAGVDTMVTACGIRLDISRQRLTGEDLKRLVDHCRTRGVEEAHRRMMAGEIVNPSEGRAALHTSLRSFSAGAPKFAEVDRERRRMLDFARQVREGIRLGCRGDRITDVINVGIGGSDMGPHAVYHALRPSNPKIRVHFLSTVDGVLLERILDVCNPLTTLVVVSSKSFGTRETLVNAAAVDQWLLNHGIVGTDRAHHMVVVSANPDAAAQMCLPEENFFRMWDWVGGRFSVWGAVGLPLALSLGPEVFLEFLQGAAEMDRHSLTAPLEKNLPATLAMIAFWNANRLEISTHCVLPYDERLRVIVPWLQQLEMESLGKNHTPDGRRIPGRTGQAVWGANGNEAQHSFYQWLREGTGRASIDLLWSEMPGHRYAEHYRVLLANARAQAEALIMRDPDNPCFNAVSAIVMDAVTPRRLGALMAMYEHKTTMLGTLFGINPFDQPGVELGKRLSKRAERGEDPMTAVAEEVRF</sequence>
<dbReference type="InterPro" id="IPR035476">
    <property type="entry name" value="SIS_PGI_1"/>
</dbReference>
<dbReference type="PANTHER" id="PTHR11469">
    <property type="entry name" value="GLUCOSE-6-PHOSPHATE ISOMERASE"/>
    <property type="match status" value="1"/>
</dbReference>
<dbReference type="CDD" id="cd05016">
    <property type="entry name" value="SIS_PGI_2"/>
    <property type="match status" value="1"/>
</dbReference>
<reference evidence="9 10" key="1">
    <citation type="submission" date="2012-05" db="EMBL/GenBank/DDBJ databases">
        <title>The Genome Sequence of Sutterella wadsworthensis 2_1_59BFAA.</title>
        <authorList>
            <consortium name="The Broad Institute Genome Sequencing Platform"/>
            <person name="Earl A."/>
            <person name="Ward D."/>
            <person name="Feldgarden M."/>
            <person name="Gevers D."/>
            <person name="Daigneault M."/>
            <person name="Strauss J."/>
            <person name="Allen-Vercoe E."/>
            <person name="Walker B."/>
            <person name="Young S.K."/>
            <person name="Zeng Q."/>
            <person name="Gargeya S."/>
            <person name="Fitzgerald M."/>
            <person name="Haas B."/>
            <person name="Abouelleil A."/>
            <person name="Alvarado L."/>
            <person name="Arachchi H.M."/>
            <person name="Berlin A.M."/>
            <person name="Chapman S.B."/>
            <person name="Goldberg J."/>
            <person name="Griggs A."/>
            <person name="Gujja S."/>
            <person name="Hansen M."/>
            <person name="Howarth C."/>
            <person name="Imamovic A."/>
            <person name="Larimer J."/>
            <person name="McCowen C."/>
            <person name="Montmayeur A."/>
            <person name="Murphy C."/>
            <person name="Neiman D."/>
            <person name="Pearson M."/>
            <person name="Priest M."/>
            <person name="Roberts A."/>
            <person name="Saif S."/>
            <person name="Shea T."/>
            <person name="Sisk P."/>
            <person name="Sykes S."/>
            <person name="Wortman J."/>
            <person name="Nusbaum C."/>
            <person name="Birren B."/>
        </authorList>
    </citation>
    <scope>NUCLEOTIDE SEQUENCE [LARGE SCALE GENOMIC DNA]</scope>
    <source>
        <strain evidence="9 10">2_1_59BFAA</strain>
    </source>
</reference>